<dbReference type="InterPro" id="IPR020948">
    <property type="entry name" value="P_starv_induced_PsiE-like"/>
</dbReference>
<dbReference type="AlphaFoldDB" id="A0A0D6MQR9"/>
<dbReference type="Proteomes" id="UP000032679">
    <property type="component" value="Unassembled WGS sequence"/>
</dbReference>
<keyword evidence="8" id="KW-1185">Reference proteome</keyword>
<evidence type="ECO:0000256" key="5">
    <source>
        <dbReference type="ARBA" id="ARBA00023136"/>
    </source>
</evidence>
<evidence type="ECO:0000313" key="8">
    <source>
        <dbReference type="Proteomes" id="UP000032679"/>
    </source>
</evidence>
<evidence type="ECO:0000256" key="1">
    <source>
        <dbReference type="ARBA" id="ARBA00004651"/>
    </source>
</evidence>
<evidence type="ECO:0000256" key="2">
    <source>
        <dbReference type="ARBA" id="ARBA00022475"/>
    </source>
</evidence>
<dbReference type="Pfam" id="PF06146">
    <property type="entry name" value="PsiE"/>
    <property type="match status" value="1"/>
</dbReference>
<gene>
    <name evidence="7" type="ORF">Tasa_058_009</name>
</gene>
<feature type="transmembrane region" description="Helical" evidence="6">
    <location>
        <begin position="145"/>
        <end position="162"/>
    </location>
</feature>
<feature type="transmembrane region" description="Helical" evidence="6">
    <location>
        <begin position="44"/>
        <end position="69"/>
    </location>
</feature>
<accession>A0A0D6MQR9</accession>
<evidence type="ECO:0000256" key="3">
    <source>
        <dbReference type="ARBA" id="ARBA00022692"/>
    </source>
</evidence>
<protein>
    <recommendedName>
        <fullName evidence="9">Protein PsiE</fullName>
    </recommendedName>
</protein>
<organism evidence="7 8">
    <name type="scientific">Tanticharoenia sakaeratensis NBRC 103193</name>
    <dbReference type="NCBI Taxonomy" id="1231623"/>
    <lineage>
        <taxon>Bacteria</taxon>
        <taxon>Pseudomonadati</taxon>
        <taxon>Pseudomonadota</taxon>
        <taxon>Alphaproteobacteria</taxon>
        <taxon>Acetobacterales</taxon>
        <taxon>Acetobacteraceae</taxon>
        <taxon>Tanticharoenia</taxon>
    </lineage>
</organism>
<sequence>MRTGPFSYNARASAHNGFGTRMNEHIPGFSKFSKLFDLFEELSMLVLTIGIMVIAAIGLFHVVVMVAAVVLSTTFAPTSPAVLQSVFALFFTVLIALEFKHSILVLPEAQSHSMIRMRSVLLIGMMATVRKFIVLDLNGVNVLEMLALSAAVLALGSVYWLVRDRPSDASPRLITPADRT</sequence>
<proteinExistence type="predicted"/>
<feature type="transmembrane region" description="Helical" evidence="6">
    <location>
        <begin position="81"/>
        <end position="99"/>
    </location>
</feature>
<dbReference type="GO" id="GO:0005886">
    <property type="term" value="C:plasma membrane"/>
    <property type="evidence" value="ECO:0007669"/>
    <property type="project" value="UniProtKB-SubCell"/>
</dbReference>
<comment type="caution">
    <text evidence="7">The sequence shown here is derived from an EMBL/GenBank/DDBJ whole genome shotgun (WGS) entry which is preliminary data.</text>
</comment>
<evidence type="ECO:0008006" key="9">
    <source>
        <dbReference type="Google" id="ProtNLM"/>
    </source>
</evidence>
<evidence type="ECO:0000256" key="4">
    <source>
        <dbReference type="ARBA" id="ARBA00022989"/>
    </source>
</evidence>
<name>A0A0D6MQR9_9PROT</name>
<dbReference type="EMBL" id="BALE01000058">
    <property type="protein sequence ID" value="GAN55735.1"/>
    <property type="molecule type" value="Genomic_DNA"/>
</dbReference>
<keyword evidence="4 6" id="KW-1133">Transmembrane helix</keyword>
<evidence type="ECO:0000313" key="7">
    <source>
        <dbReference type="EMBL" id="GAN55735.1"/>
    </source>
</evidence>
<keyword evidence="5 6" id="KW-0472">Membrane</keyword>
<dbReference type="STRING" id="1231623.Tasa_058_009"/>
<keyword evidence="2" id="KW-1003">Cell membrane</keyword>
<keyword evidence="3 6" id="KW-0812">Transmembrane</keyword>
<comment type="subcellular location">
    <subcellularLocation>
        <location evidence="1">Cell membrane</location>
        <topology evidence="1">Multi-pass membrane protein</topology>
    </subcellularLocation>
</comment>
<reference evidence="7 8" key="1">
    <citation type="submission" date="2012-10" db="EMBL/GenBank/DDBJ databases">
        <title>Genome sequencing of Tanticharoenia sakaeratensis NBRC 103193.</title>
        <authorList>
            <person name="Azuma Y."/>
            <person name="Hadano H."/>
            <person name="Hirakawa H."/>
            <person name="Matsushita K."/>
        </authorList>
    </citation>
    <scope>NUCLEOTIDE SEQUENCE [LARGE SCALE GENOMIC DNA]</scope>
    <source>
        <strain evidence="7 8">NBRC 103193</strain>
    </source>
</reference>
<evidence type="ECO:0000256" key="6">
    <source>
        <dbReference type="SAM" id="Phobius"/>
    </source>
</evidence>